<protein>
    <submittedName>
        <fullName evidence="13">Uncharacterized protein</fullName>
    </submittedName>
</protein>
<keyword evidence="7 11" id="KW-0560">Oxidoreductase</keyword>
<dbReference type="GO" id="GO:0020037">
    <property type="term" value="F:heme binding"/>
    <property type="evidence" value="ECO:0007669"/>
    <property type="project" value="InterPro"/>
</dbReference>
<keyword evidence="12" id="KW-1133">Transmembrane helix</keyword>
<accession>H2Y2K3</accession>
<dbReference type="GO" id="GO:0005506">
    <property type="term" value="F:iron ion binding"/>
    <property type="evidence" value="ECO:0007669"/>
    <property type="project" value="InterPro"/>
</dbReference>
<gene>
    <name evidence="13" type="primary">LOC100169894</name>
</gene>
<dbReference type="FunFam" id="1.10.630.10:FF:000042">
    <property type="entry name" value="Cytochrome P450"/>
    <property type="match status" value="1"/>
</dbReference>
<dbReference type="GO" id="GO:0008395">
    <property type="term" value="F:steroid hydroxylase activity"/>
    <property type="evidence" value="ECO:0000318"/>
    <property type="project" value="GO_Central"/>
</dbReference>
<keyword evidence="4 10" id="KW-0349">Heme</keyword>
<reference evidence="13" key="4">
    <citation type="submission" date="2025-09" db="UniProtKB">
        <authorList>
            <consortium name="Ensembl"/>
        </authorList>
    </citation>
    <scope>IDENTIFICATION</scope>
</reference>
<dbReference type="InterPro" id="IPR050705">
    <property type="entry name" value="Cytochrome_P450_3A"/>
</dbReference>
<keyword evidence="6" id="KW-0492">Microsome</keyword>
<evidence type="ECO:0000256" key="3">
    <source>
        <dbReference type="ARBA" id="ARBA00010617"/>
    </source>
</evidence>
<dbReference type="FunCoup" id="H2Y2K3">
    <property type="interactions" value="2"/>
</dbReference>
<dbReference type="InParanoid" id="H2Y2K3"/>
<reference evidence="13" key="2">
    <citation type="journal article" date="2008" name="Genome Biol.">
        <title>Improved genome assembly and evidence-based global gene model set for the chordate Ciona intestinalis: new insight into intron and operon populations.</title>
        <authorList>
            <person name="Satou Y."/>
            <person name="Mineta K."/>
            <person name="Ogasawara M."/>
            <person name="Sasakura Y."/>
            <person name="Shoguchi E."/>
            <person name="Ueno K."/>
            <person name="Yamada L."/>
            <person name="Matsumoto J."/>
            <person name="Wasserscheid J."/>
            <person name="Dewar K."/>
            <person name="Wiley G.B."/>
            <person name="Macmil S.L."/>
            <person name="Roe B.A."/>
            <person name="Zeller R.W."/>
            <person name="Hastings K.E."/>
            <person name="Lemaire P."/>
            <person name="Lindquist E."/>
            <person name="Endo T."/>
            <person name="Hotta K."/>
            <person name="Inaba K."/>
        </authorList>
    </citation>
    <scope>NUCLEOTIDE SEQUENCE [LARGE SCALE GENOMIC DNA]</scope>
    <source>
        <strain evidence="13">wild type</strain>
    </source>
</reference>
<dbReference type="InterPro" id="IPR036396">
    <property type="entry name" value="Cyt_P450_sf"/>
</dbReference>
<evidence type="ECO:0000256" key="11">
    <source>
        <dbReference type="RuleBase" id="RU000461"/>
    </source>
</evidence>
<dbReference type="PANTHER" id="PTHR24302">
    <property type="entry name" value="CYTOCHROME P450 FAMILY 3"/>
    <property type="match status" value="1"/>
</dbReference>
<dbReference type="PRINTS" id="PR00385">
    <property type="entry name" value="P450"/>
</dbReference>
<dbReference type="HOGENOM" id="CLU_001570_5_2_1"/>
<dbReference type="GO" id="GO:0016705">
    <property type="term" value="F:oxidoreductase activity, acting on paired donors, with incorporation or reduction of molecular oxygen"/>
    <property type="evidence" value="ECO:0007669"/>
    <property type="project" value="InterPro"/>
</dbReference>
<evidence type="ECO:0000256" key="6">
    <source>
        <dbReference type="ARBA" id="ARBA00022848"/>
    </source>
</evidence>
<feature type="transmembrane region" description="Helical" evidence="12">
    <location>
        <begin position="6"/>
        <end position="27"/>
    </location>
</feature>
<keyword evidence="6" id="KW-0256">Endoplasmic reticulum</keyword>
<evidence type="ECO:0000256" key="7">
    <source>
        <dbReference type="ARBA" id="ARBA00023002"/>
    </source>
</evidence>
<evidence type="ECO:0000313" key="13">
    <source>
        <dbReference type="Ensembl" id="ENSCINP00000036138.1"/>
    </source>
</evidence>
<dbReference type="Gene3D" id="1.10.630.10">
    <property type="entry name" value="Cytochrome P450"/>
    <property type="match status" value="1"/>
</dbReference>
<dbReference type="CDD" id="cd11055">
    <property type="entry name" value="CYP3A-like"/>
    <property type="match status" value="1"/>
</dbReference>
<dbReference type="Pfam" id="PF00067">
    <property type="entry name" value="p450"/>
    <property type="match status" value="1"/>
</dbReference>
<evidence type="ECO:0000313" key="14">
    <source>
        <dbReference type="Proteomes" id="UP000008144"/>
    </source>
</evidence>
<dbReference type="SUPFAM" id="SSF48264">
    <property type="entry name" value="Cytochrome P450"/>
    <property type="match status" value="1"/>
</dbReference>
<reference evidence="13" key="3">
    <citation type="submission" date="2025-08" db="UniProtKB">
        <authorList>
            <consortium name="Ensembl"/>
        </authorList>
    </citation>
    <scope>IDENTIFICATION</scope>
</reference>
<dbReference type="PROSITE" id="PS00086">
    <property type="entry name" value="CYTOCHROME_P450"/>
    <property type="match status" value="1"/>
</dbReference>
<dbReference type="InterPro" id="IPR017972">
    <property type="entry name" value="Cyt_P450_CS"/>
</dbReference>
<keyword evidence="14" id="KW-1185">Reference proteome</keyword>
<comment type="cofactor">
    <cofactor evidence="10">
        <name>heme</name>
        <dbReference type="ChEBI" id="CHEBI:30413"/>
    </cofactor>
</comment>
<keyword evidence="11" id="KW-0503">Monooxygenase</keyword>
<sequence length="509" mass="58101">MITPLDILSLETWILILTSFILIRLYIHKRWQVLKDLNIPHDPPTILGVGNMSKFFKDSDAGYKRHLELKQKFGPIYGHYIGLSPHVYVGDPEILKQIMIKEFHIFPDRQKNFQNANGKEFNDNLTAISGKQWKRVRDTLSPTFTSSKLKEMFGIVEDCADSFVQNIGTINSDSNGRFQPAVVFSKVAIDSICSAAFGVNVDSQSKPQGQEPEVVKMALELFNYPVFKNPFFLIFLMFPWTENIAKVFDYSLLPKDCLRYFARLAKTVKKNKANVEQRVDILQTMINSEITDNEVKNGATKGLTEIEVTANSLLMMFGGFETTASAMVFLAYNLAVYKDAQHKCREEIEQVIAKHGGLTYEAMNDLKYLMQCLNESLRLYPPAPMNSRYCERDITIHGLTIKKGITVQIPVYGMGRDEEFWEDPLVFKPERMLDMNEIDPMIFQPFGAGPRNCIGMRFALLEIKISFAKLLQKFHLDVCEDTPAAPIDVSFKSGMRTKQDLFLKVTARE</sequence>
<evidence type="ECO:0000256" key="9">
    <source>
        <dbReference type="ARBA" id="ARBA00043906"/>
    </source>
</evidence>
<dbReference type="STRING" id="7719.ENSCINP00000036138"/>
<evidence type="ECO:0000256" key="10">
    <source>
        <dbReference type="PIRSR" id="PIRSR602401-1"/>
    </source>
</evidence>
<evidence type="ECO:0000256" key="2">
    <source>
        <dbReference type="ARBA" id="ARBA00004406"/>
    </source>
</evidence>
<feature type="binding site" description="axial binding residue" evidence="10">
    <location>
        <position position="453"/>
    </location>
    <ligand>
        <name>heme</name>
        <dbReference type="ChEBI" id="CHEBI:30413"/>
    </ligand>
    <ligandPart>
        <name>Fe</name>
        <dbReference type="ChEBI" id="CHEBI:18248"/>
    </ligandPart>
</feature>
<dbReference type="Proteomes" id="UP000008144">
    <property type="component" value="Chromosome 11"/>
</dbReference>
<keyword evidence="8 10" id="KW-0408">Iron</keyword>
<keyword evidence="12" id="KW-0472">Membrane</keyword>
<comment type="subcellular location">
    <subcellularLocation>
        <location evidence="2">Endoplasmic reticulum membrane</location>
        <topology evidence="2">Peripheral membrane protein</topology>
    </subcellularLocation>
    <subcellularLocation>
        <location evidence="1">Microsome membrane</location>
        <topology evidence="1">Peripheral membrane protein</topology>
    </subcellularLocation>
</comment>
<evidence type="ECO:0000256" key="1">
    <source>
        <dbReference type="ARBA" id="ARBA00004174"/>
    </source>
</evidence>
<dbReference type="InterPro" id="IPR002401">
    <property type="entry name" value="Cyt_P450_E_grp-I"/>
</dbReference>
<keyword evidence="12" id="KW-0812">Transmembrane</keyword>
<dbReference type="AlphaFoldDB" id="H2Y2K3"/>
<comment type="similarity">
    <text evidence="3 11">Belongs to the cytochrome P450 family.</text>
</comment>
<dbReference type="PRINTS" id="PR00463">
    <property type="entry name" value="EP450I"/>
</dbReference>
<reference evidence="14" key="1">
    <citation type="journal article" date="2002" name="Science">
        <title>The draft genome of Ciona intestinalis: insights into chordate and vertebrate origins.</title>
        <authorList>
            <person name="Dehal P."/>
            <person name="Satou Y."/>
            <person name="Campbell R.K."/>
            <person name="Chapman J."/>
            <person name="Degnan B."/>
            <person name="De Tomaso A."/>
            <person name="Davidson B."/>
            <person name="Di Gregorio A."/>
            <person name="Gelpke M."/>
            <person name="Goodstein D.M."/>
            <person name="Harafuji N."/>
            <person name="Hastings K.E."/>
            <person name="Ho I."/>
            <person name="Hotta K."/>
            <person name="Huang W."/>
            <person name="Kawashima T."/>
            <person name="Lemaire P."/>
            <person name="Martinez D."/>
            <person name="Meinertzhagen I.A."/>
            <person name="Necula S."/>
            <person name="Nonaka M."/>
            <person name="Putnam N."/>
            <person name="Rash S."/>
            <person name="Saiga H."/>
            <person name="Satake M."/>
            <person name="Terry A."/>
            <person name="Yamada L."/>
            <person name="Wang H.G."/>
            <person name="Awazu S."/>
            <person name="Azumi K."/>
            <person name="Boore J."/>
            <person name="Branno M."/>
            <person name="Chin-Bow S."/>
            <person name="DeSantis R."/>
            <person name="Doyle S."/>
            <person name="Francino P."/>
            <person name="Keys D.N."/>
            <person name="Haga S."/>
            <person name="Hayashi H."/>
            <person name="Hino K."/>
            <person name="Imai K.S."/>
            <person name="Inaba K."/>
            <person name="Kano S."/>
            <person name="Kobayashi K."/>
            <person name="Kobayashi M."/>
            <person name="Lee B.I."/>
            <person name="Makabe K.W."/>
            <person name="Manohar C."/>
            <person name="Matassi G."/>
            <person name="Medina M."/>
            <person name="Mochizuki Y."/>
            <person name="Mount S."/>
            <person name="Morishita T."/>
            <person name="Miura S."/>
            <person name="Nakayama A."/>
            <person name="Nishizaka S."/>
            <person name="Nomoto H."/>
            <person name="Ohta F."/>
            <person name="Oishi K."/>
            <person name="Rigoutsos I."/>
            <person name="Sano M."/>
            <person name="Sasaki A."/>
            <person name="Sasakura Y."/>
            <person name="Shoguchi E."/>
            <person name="Shin-i T."/>
            <person name="Spagnuolo A."/>
            <person name="Stainier D."/>
            <person name="Suzuki M.M."/>
            <person name="Tassy O."/>
            <person name="Takatori N."/>
            <person name="Tokuoka M."/>
            <person name="Yagi K."/>
            <person name="Yoshizaki F."/>
            <person name="Wada S."/>
            <person name="Zhang C."/>
            <person name="Hyatt P.D."/>
            <person name="Larimer F."/>
            <person name="Detter C."/>
            <person name="Doggett N."/>
            <person name="Glavina T."/>
            <person name="Hawkins T."/>
            <person name="Richardson P."/>
            <person name="Lucas S."/>
            <person name="Kohara Y."/>
            <person name="Levine M."/>
            <person name="Satoh N."/>
            <person name="Rokhsar D.S."/>
        </authorList>
    </citation>
    <scope>NUCLEOTIDE SEQUENCE [LARGE SCALE GENOMIC DNA]</scope>
</reference>
<keyword evidence="5 10" id="KW-0479">Metal-binding</keyword>
<dbReference type="Ensembl" id="ENSCINT00000033426.1">
    <property type="protein sequence ID" value="ENSCINP00000036138.1"/>
    <property type="gene ID" value="ENSCING00000022303.1"/>
</dbReference>
<evidence type="ECO:0000256" key="4">
    <source>
        <dbReference type="ARBA" id="ARBA00022617"/>
    </source>
</evidence>
<evidence type="ECO:0000256" key="5">
    <source>
        <dbReference type="ARBA" id="ARBA00022723"/>
    </source>
</evidence>
<dbReference type="PANTHER" id="PTHR24302:SF15">
    <property type="entry name" value="FATTY-ACID PEROXYGENASE"/>
    <property type="match status" value="1"/>
</dbReference>
<comment type="function">
    <text evidence="9">Cytochromes P450 are a group of heme-thiolate monooxygenases. They oxidize a variety of structurally unrelated compounds, including steroids, fatty acids, and xenobiotics.</text>
</comment>
<evidence type="ECO:0000256" key="8">
    <source>
        <dbReference type="ARBA" id="ARBA00023004"/>
    </source>
</evidence>
<dbReference type="EMBL" id="EAAA01000669">
    <property type="status" value="NOT_ANNOTATED_CDS"/>
    <property type="molecule type" value="Genomic_DNA"/>
</dbReference>
<proteinExistence type="inferred from homology"/>
<dbReference type="GeneTree" id="ENSGT00940000165057"/>
<organism evidence="13 14">
    <name type="scientific">Ciona intestinalis</name>
    <name type="common">Transparent sea squirt</name>
    <name type="synonym">Ascidia intestinalis</name>
    <dbReference type="NCBI Taxonomy" id="7719"/>
    <lineage>
        <taxon>Eukaryota</taxon>
        <taxon>Metazoa</taxon>
        <taxon>Chordata</taxon>
        <taxon>Tunicata</taxon>
        <taxon>Ascidiacea</taxon>
        <taxon>Phlebobranchia</taxon>
        <taxon>Cionidae</taxon>
        <taxon>Ciona</taxon>
    </lineage>
</organism>
<dbReference type="InterPro" id="IPR001128">
    <property type="entry name" value="Cyt_P450"/>
</dbReference>
<name>H2Y2K3_CIOIN</name>
<evidence type="ECO:0000256" key="12">
    <source>
        <dbReference type="SAM" id="Phobius"/>
    </source>
</evidence>
<dbReference type="GO" id="GO:0005789">
    <property type="term" value="C:endoplasmic reticulum membrane"/>
    <property type="evidence" value="ECO:0007669"/>
    <property type="project" value="UniProtKB-SubCell"/>
</dbReference>